<name>A0ABD5CGE1_9BURK</name>
<reference evidence="2 3" key="1">
    <citation type="submission" date="2023-08" db="EMBL/GenBank/DDBJ databases">
        <title>Genome sequencing of plant associated microbes to promote plant fitness in Sorghum bicolor and Oryza sativa.</title>
        <authorList>
            <person name="Coleman-Derr D."/>
        </authorList>
    </citation>
    <scope>NUCLEOTIDE SEQUENCE [LARGE SCALE GENOMIC DNA]</scope>
    <source>
        <strain evidence="2 3">SLBN-33</strain>
    </source>
</reference>
<sequence>MSGPVSQMSIRTVEQKTGLIGSGLPPLSAPAN</sequence>
<feature type="compositionally biased region" description="Polar residues" evidence="1">
    <location>
        <begin position="1"/>
        <end position="12"/>
    </location>
</feature>
<protein>
    <submittedName>
        <fullName evidence="2">Uncharacterized protein</fullName>
    </submittedName>
</protein>
<proteinExistence type="predicted"/>
<comment type="caution">
    <text evidence="2">The sequence shown here is derived from an EMBL/GenBank/DDBJ whole genome shotgun (WGS) entry which is preliminary data.</text>
</comment>
<dbReference type="Proteomes" id="UP001245184">
    <property type="component" value="Unassembled WGS sequence"/>
</dbReference>
<evidence type="ECO:0000313" key="3">
    <source>
        <dbReference type="Proteomes" id="UP001245184"/>
    </source>
</evidence>
<evidence type="ECO:0000313" key="2">
    <source>
        <dbReference type="EMBL" id="MDR6204383.1"/>
    </source>
</evidence>
<accession>A0ABD5CGE1</accession>
<gene>
    <name evidence="2" type="ORF">QF025_003103</name>
</gene>
<organism evidence="2 3">
    <name type="scientific">Paraburkholderia graminis</name>
    <dbReference type="NCBI Taxonomy" id="60548"/>
    <lineage>
        <taxon>Bacteria</taxon>
        <taxon>Pseudomonadati</taxon>
        <taxon>Pseudomonadota</taxon>
        <taxon>Betaproteobacteria</taxon>
        <taxon>Burkholderiales</taxon>
        <taxon>Burkholderiaceae</taxon>
        <taxon>Paraburkholderia</taxon>
    </lineage>
</organism>
<dbReference type="AlphaFoldDB" id="A0ABD5CGE1"/>
<evidence type="ECO:0000256" key="1">
    <source>
        <dbReference type="SAM" id="MobiDB-lite"/>
    </source>
</evidence>
<dbReference type="EMBL" id="JAVIZN010000002">
    <property type="protein sequence ID" value="MDR6204383.1"/>
    <property type="molecule type" value="Genomic_DNA"/>
</dbReference>
<feature type="region of interest" description="Disordered" evidence="1">
    <location>
        <begin position="1"/>
        <end position="32"/>
    </location>
</feature>